<comment type="caution">
    <text evidence="8">The sequence shown here is derived from an EMBL/GenBank/DDBJ whole genome shotgun (WGS) entry which is preliminary data.</text>
</comment>
<comment type="similarity">
    <text evidence="2">Belongs to the fl(2)d family.</text>
</comment>
<evidence type="ECO:0000256" key="1">
    <source>
        <dbReference type="ARBA" id="ARBA00004123"/>
    </source>
</evidence>
<dbReference type="Proteomes" id="UP001651158">
    <property type="component" value="Unassembled WGS sequence"/>
</dbReference>
<evidence type="ECO:0000256" key="2">
    <source>
        <dbReference type="ARBA" id="ARBA00010313"/>
    </source>
</evidence>
<dbReference type="PANTHER" id="PTHR15217">
    <property type="entry name" value="WILMS' TUMOR 1-ASSOCIATING PROTEIN"/>
    <property type="match status" value="1"/>
</dbReference>
<reference evidence="8 9" key="1">
    <citation type="journal article" date="2022" name="Front. Cell. Infect. Microbiol.">
        <title>The Genomes of Two Strains of Taenia crassiceps the Animal Model for the Study of Human Cysticercosis.</title>
        <authorList>
            <person name="Bobes R.J."/>
            <person name="Estrada K."/>
            <person name="Rios-Valencia D.G."/>
            <person name="Calderon-Gallegos A."/>
            <person name="de la Torre P."/>
            <person name="Carrero J.C."/>
            <person name="Sanchez-Flores A."/>
            <person name="Laclette J.P."/>
        </authorList>
    </citation>
    <scope>NUCLEOTIDE SEQUENCE [LARGE SCALE GENOMIC DNA]</scope>
    <source>
        <strain evidence="8">WFUcys</strain>
    </source>
</reference>
<dbReference type="InterPro" id="IPR033757">
    <property type="entry name" value="WTAP"/>
</dbReference>
<feature type="compositionally biased region" description="Pro residues" evidence="7">
    <location>
        <begin position="70"/>
        <end position="81"/>
    </location>
</feature>
<keyword evidence="4" id="KW-0508">mRNA splicing</keyword>
<feature type="coiled-coil region" evidence="6">
    <location>
        <begin position="215"/>
        <end position="249"/>
    </location>
</feature>
<evidence type="ECO:0000256" key="5">
    <source>
        <dbReference type="ARBA" id="ARBA00023242"/>
    </source>
</evidence>
<protein>
    <submittedName>
        <fullName evidence="8">Pre-mRNA-splicing regulator female-lethal 2 D</fullName>
    </submittedName>
</protein>
<proteinExistence type="inferred from homology"/>
<dbReference type="Pfam" id="PF17098">
    <property type="entry name" value="Wtap"/>
    <property type="match status" value="1"/>
</dbReference>
<organism evidence="8 9">
    <name type="scientific">Taenia crassiceps</name>
    <dbReference type="NCBI Taxonomy" id="6207"/>
    <lineage>
        <taxon>Eukaryota</taxon>
        <taxon>Metazoa</taxon>
        <taxon>Spiralia</taxon>
        <taxon>Lophotrochozoa</taxon>
        <taxon>Platyhelminthes</taxon>
        <taxon>Cestoda</taxon>
        <taxon>Eucestoda</taxon>
        <taxon>Cyclophyllidea</taxon>
        <taxon>Taeniidae</taxon>
        <taxon>Taenia</taxon>
    </lineage>
</organism>
<feature type="region of interest" description="Disordered" evidence="7">
    <location>
        <begin position="59"/>
        <end position="82"/>
    </location>
</feature>
<keyword evidence="9" id="KW-1185">Reference proteome</keyword>
<evidence type="ECO:0000313" key="8">
    <source>
        <dbReference type="EMBL" id="KAL5103831.1"/>
    </source>
</evidence>
<keyword evidence="5" id="KW-0539">Nucleus</keyword>
<evidence type="ECO:0000313" key="9">
    <source>
        <dbReference type="Proteomes" id="UP001651158"/>
    </source>
</evidence>
<evidence type="ECO:0000256" key="3">
    <source>
        <dbReference type="ARBA" id="ARBA00022664"/>
    </source>
</evidence>
<name>A0ABR4Q2C2_9CEST</name>
<evidence type="ECO:0000256" key="6">
    <source>
        <dbReference type="SAM" id="Coils"/>
    </source>
</evidence>
<gene>
    <name evidence="8" type="ORF">TcWFU_001253</name>
</gene>
<comment type="subcellular location">
    <subcellularLocation>
        <location evidence="1">Nucleus</location>
    </subcellularLocation>
</comment>
<keyword evidence="6" id="KW-0175">Coiled coil</keyword>
<evidence type="ECO:0000256" key="4">
    <source>
        <dbReference type="ARBA" id="ARBA00023187"/>
    </source>
</evidence>
<evidence type="ECO:0000256" key="7">
    <source>
        <dbReference type="SAM" id="MobiDB-lite"/>
    </source>
</evidence>
<dbReference type="EMBL" id="JAKROA010000015">
    <property type="protein sequence ID" value="KAL5103831.1"/>
    <property type="molecule type" value="Genomic_DNA"/>
</dbReference>
<keyword evidence="3" id="KW-0507">mRNA processing</keyword>
<feature type="compositionally biased region" description="Polar residues" evidence="7">
    <location>
        <begin position="332"/>
        <end position="342"/>
    </location>
</feature>
<accession>A0ABR4Q2C2</accession>
<feature type="region of interest" description="Disordered" evidence="7">
    <location>
        <begin position="321"/>
        <end position="342"/>
    </location>
</feature>
<sequence length="342" mass="37333">MVLEERLSQASNQNDALRKKIKQRACDSERLLRTIRIKTLRCQRDIRCCLIPSNLRAPDRRDSSPSLIGTPPPLQPSPSPSPLNINLSVPPPALPATMTTVSGLRRNQTVLKRPTSGSSSGNNGGTTDLSCVRIDPCVNLVLSRFLSSLRSSEAQVAANQAELQRSKFTEDSLNGKRMMSRLRVLEKENTELARQKESGRPAKIANLISLRRRFIERVRMESARTEKLIDEAESEVEVFTSTLVMLQQQLSIARATIEVLAVALAAAPSPDSPSVSTPAKRCIALLRAAQWPLPSVLESQETASAEPMELASVAPPLPPYSDPLSLAKTTPVDASSVTNELT</sequence>
<dbReference type="PANTHER" id="PTHR15217:SF0">
    <property type="entry name" value="PRE-MRNA-SPLICING REGULATOR WTAP"/>
    <property type="match status" value="1"/>
</dbReference>